<dbReference type="EMBL" id="SMFL01000001">
    <property type="protein sequence ID" value="TDE18208.1"/>
    <property type="molecule type" value="Genomic_DNA"/>
</dbReference>
<name>A0A4V6PFW2_9BACT</name>
<feature type="region of interest" description="Disordered" evidence="1">
    <location>
        <begin position="1"/>
        <end position="20"/>
    </location>
</feature>
<protein>
    <submittedName>
        <fullName evidence="2">Uncharacterized protein</fullName>
    </submittedName>
</protein>
<evidence type="ECO:0000313" key="3">
    <source>
        <dbReference type="Proteomes" id="UP000294850"/>
    </source>
</evidence>
<evidence type="ECO:0000256" key="1">
    <source>
        <dbReference type="SAM" id="MobiDB-lite"/>
    </source>
</evidence>
<dbReference type="Proteomes" id="UP000294850">
    <property type="component" value="Unassembled WGS sequence"/>
</dbReference>
<accession>A0A4V6PFW2</accession>
<organism evidence="2 3">
    <name type="scientific">Dyadobacter psychrotolerans</name>
    <dbReference type="NCBI Taxonomy" id="2541721"/>
    <lineage>
        <taxon>Bacteria</taxon>
        <taxon>Pseudomonadati</taxon>
        <taxon>Bacteroidota</taxon>
        <taxon>Cytophagia</taxon>
        <taxon>Cytophagales</taxon>
        <taxon>Spirosomataceae</taxon>
        <taxon>Dyadobacter</taxon>
    </lineage>
</organism>
<dbReference type="AlphaFoldDB" id="A0A4V6PFW2"/>
<gene>
    <name evidence="2" type="ORF">E0F88_01295</name>
</gene>
<keyword evidence="3" id="KW-1185">Reference proteome</keyword>
<comment type="caution">
    <text evidence="2">The sequence shown here is derived from an EMBL/GenBank/DDBJ whole genome shotgun (WGS) entry which is preliminary data.</text>
</comment>
<reference evidence="2 3" key="1">
    <citation type="submission" date="2019-03" db="EMBL/GenBank/DDBJ databases">
        <title>Dyadobacter AR-3-6 sp. nov., isolated from arctic soil.</title>
        <authorList>
            <person name="Chaudhary D.K."/>
        </authorList>
    </citation>
    <scope>NUCLEOTIDE SEQUENCE [LARGE SCALE GENOMIC DNA]</scope>
    <source>
        <strain evidence="2 3">AR-3-6</strain>
    </source>
</reference>
<sequence>MGKSASLGQEEQEKKKKASISQNISDDLFYVKGLSNENTTRWISTDVPVDLERLILESKL</sequence>
<evidence type="ECO:0000313" key="2">
    <source>
        <dbReference type="EMBL" id="TDE18208.1"/>
    </source>
</evidence>
<proteinExistence type="predicted"/>
<dbReference type="RefSeq" id="WP_131955896.1">
    <property type="nucleotide sequence ID" value="NZ_SMFL01000001.1"/>
</dbReference>